<dbReference type="SMART" id="SM00547">
    <property type="entry name" value="ZnF_RBZ"/>
    <property type="match status" value="1"/>
</dbReference>
<sequence length="1161" mass="121154">MLTESASLTAPLDSGERRAEARHRRREAAAPYPSSKREKEEEVEFFAETAPATHTRGFFSRLASYIPIVGKLVNEEEAPASDEASDVQTTQEDEEEEEEYEEEEAEKEEAEKEEILEPEQTQEDAPMQPQVEQQKEQTPEDEEMLDAPASPVTRATPSFVTHKEQLATPPRHHNKRGSRKSRSPSRDSGMESEERSPAMLRQQRKRGDKRVFLPGPSQQSKMLRISNTQRRRKSPSPSPHDSALTVIKQKKTISLEEFERLQHQLHEMVEPTPQAALAMTQAALANGLERPFTRGFPGPMSFPGYVPGSIANQSHGALVVQDERKQLVPKNGVPFGKRPRNHENGPILFSGSTLRGQLTREERLMRKPRPSRLLTGAKRDAAARNAYSAAVAEKILSTLNRVQTPLEREAQKPTPSTSMSWTKYHLSLVDGQKSLENGMEIDSDDVPPPTTTVPRVAFPQPTQKPSTLSFGNAPQSTYETPAKSSTGSSNGVTPLFSHQIVSMTPALAAKAPQPKFETFGQFKFTLPINVEGAQQVSADDEDSRVLFVFSPPASMREPPVKASSQKTAAKGNGGAAPFDFMPSSPKVKTTEWVSKPPKAKESEKLTVAAKTPAAPKGVEKPSSTGPASVASMSGAVNPLARFMQLKPGQWKCPGCSVLNEATSAKCPCCETANPGGASAKVAGPAASKTPGSISSIGFSFGVPASDDKKDTNKPAAGSITTGGFSFGAPPADSMEKTEKPAGSISSGEFSFGVPAADAKKDTNKPAAGITPGGFSFTAPVEKPAGGFSFGAPAASEANADASESTAPISFGFSAPAKKIEDSSSEEATATPAVTENGQTTQSFSFGVPAASASASAVTSTSASGGFTFGAASSSTLENSNNGKRKAPEAEEPKKGLVPSFSFGASTPATTETPKSSTTTGFSFGAAPEPSSPKESDRPKKRAAVSFGTADSKPEASIPAFSFGTAVKPPQMPAKDNVGVSSTPSFGFGGSSTSTTTTTEKPKETVTFSFGTSSTDKGNVAMEVKPKKSLAPTTGFTFGSSSTTTAAPAVKPSMETKAPGFSFGTSSASAAPATSAPAASSTGFTFGQSSTAPATSNAPAFGAAPATSSATPAFSFGAPTSTPPAPGTSTPPIGQLSSAPSSTPGFTFGASAAANPAASPGF</sequence>
<dbReference type="GO" id="GO:0005643">
    <property type="term" value="C:nuclear pore"/>
    <property type="evidence" value="ECO:0000318"/>
    <property type="project" value="GO_Central"/>
</dbReference>
<feature type="region of interest" description="Disordered" evidence="8">
    <location>
        <begin position="554"/>
        <end position="630"/>
    </location>
</feature>
<feature type="region of interest" description="Disordered" evidence="8">
    <location>
        <begin position="75"/>
        <end position="243"/>
    </location>
</feature>
<feature type="region of interest" description="Disordered" evidence="8">
    <location>
        <begin position="1"/>
        <end position="58"/>
    </location>
</feature>
<feature type="compositionally biased region" description="Basic and acidic residues" evidence="8">
    <location>
        <begin position="184"/>
        <end position="196"/>
    </location>
</feature>
<dbReference type="VEuPathDB" id="FungiDB:KRP22_12140"/>
<feature type="domain" description="RanBP2-type" evidence="9">
    <location>
        <begin position="646"/>
        <end position="675"/>
    </location>
</feature>
<dbReference type="Gene3D" id="4.10.1060.10">
    <property type="entry name" value="Zinc finger, RanBP2-type"/>
    <property type="match status" value="1"/>
</dbReference>
<organism evidence="10 11">
    <name type="scientific">Phytophthora ramorum</name>
    <name type="common">Sudden oak death agent</name>
    <dbReference type="NCBI Taxonomy" id="164328"/>
    <lineage>
        <taxon>Eukaryota</taxon>
        <taxon>Sar</taxon>
        <taxon>Stramenopiles</taxon>
        <taxon>Oomycota</taxon>
        <taxon>Peronosporomycetes</taxon>
        <taxon>Peronosporales</taxon>
        <taxon>Peronosporaceae</taxon>
        <taxon>Phytophthora</taxon>
    </lineage>
</organism>
<dbReference type="GO" id="GO:0008270">
    <property type="term" value="F:zinc ion binding"/>
    <property type="evidence" value="ECO:0007669"/>
    <property type="project" value="UniProtKB-KW"/>
</dbReference>
<feature type="compositionally biased region" description="Basic and acidic residues" evidence="8">
    <location>
        <begin position="885"/>
        <end position="894"/>
    </location>
</feature>
<dbReference type="AlphaFoldDB" id="H3GEE2"/>
<feature type="region of interest" description="Disordered" evidence="8">
    <location>
        <begin position="867"/>
        <end position="1161"/>
    </location>
</feature>
<reference evidence="11" key="1">
    <citation type="journal article" date="2006" name="Science">
        <title>Phytophthora genome sequences uncover evolutionary origins and mechanisms of pathogenesis.</title>
        <authorList>
            <person name="Tyler B.M."/>
            <person name="Tripathy S."/>
            <person name="Zhang X."/>
            <person name="Dehal P."/>
            <person name="Jiang R.H."/>
            <person name="Aerts A."/>
            <person name="Arredondo F.D."/>
            <person name="Baxter L."/>
            <person name="Bensasson D."/>
            <person name="Beynon J.L."/>
            <person name="Chapman J."/>
            <person name="Damasceno C.M."/>
            <person name="Dorrance A.E."/>
            <person name="Dou D."/>
            <person name="Dickerman A.W."/>
            <person name="Dubchak I.L."/>
            <person name="Garbelotto M."/>
            <person name="Gijzen M."/>
            <person name="Gordon S.G."/>
            <person name="Govers F."/>
            <person name="Grunwald N.J."/>
            <person name="Huang W."/>
            <person name="Ivors K.L."/>
            <person name="Jones R.W."/>
            <person name="Kamoun S."/>
            <person name="Krampis K."/>
            <person name="Lamour K.H."/>
            <person name="Lee M.K."/>
            <person name="McDonald W.H."/>
            <person name="Medina M."/>
            <person name="Meijer H.J."/>
            <person name="Nordberg E.K."/>
            <person name="Maclean D.J."/>
            <person name="Ospina-Giraldo M.D."/>
            <person name="Morris P.F."/>
            <person name="Phuntumart V."/>
            <person name="Putnam N.H."/>
            <person name="Rash S."/>
            <person name="Rose J.K."/>
            <person name="Sakihama Y."/>
            <person name="Salamov A.A."/>
            <person name="Savidor A."/>
            <person name="Scheuring C.F."/>
            <person name="Smith B.M."/>
            <person name="Sobral B.W."/>
            <person name="Terry A."/>
            <person name="Torto-Alalibo T.A."/>
            <person name="Win J."/>
            <person name="Xu Z."/>
            <person name="Zhang H."/>
            <person name="Grigoriev I.V."/>
            <person name="Rokhsar D.S."/>
            <person name="Boore J.L."/>
        </authorList>
    </citation>
    <scope>NUCLEOTIDE SEQUENCE [LARGE SCALE GENOMIC DNA]</scope>
    <source>
        <strain evidence="11">Pr102</strain>
    </source>
</reference>
<feature type="compositionally biased region" description="Polar residues" evidence="8">
    <location>
        <begin position="460"/>
        <end position="491"/>
    </location>
</feature>
<feature type="compositionally biased region" description="Low complexity" evidence="8">
    <location>
        <begin position="978"/>
        <end position="998"/>
    </location>
</feature>
<keyword evidence="3" id="KW-0479">Metal-binding</keyword>
<evidence type="ECO:0000256" key="2">
    <source>
        <dbReference type="ARBA" id="ARBA00022448"/>
    </source>
</evidence>
<evidence type="ECO:0000259" key="9">
    <source>
        <dbReference type="PROSITE" id="PS50199"/>
    </source>
</evidence>
<proteinExistence type="predicted"/>
<accession>H3GEE2</accession>
<evidence type="ECO:0000313" key="11">
    <source>
        <dbReference type="Proteomes" id="UP000005238"/>
    </source>
</evidence>
<feature type="compositionally biased region" description="Low complexity" evidence="8">
    <location>
        <begin position="1149"/>
        <end position="1161"/>
    </location>
</feature>
<dbReference type="HOGENOM" id="CLU_253330_0_0_1"/>
<dbReference type="InterPro" id="IPR001876">
    <property type="entry name" value="Znf_RanBP2"/>
</dbReference>
<keyword evidence="6" id="KW-0539">Nucleus</keyword>
<keyword evidence="4 7" id="KW-0863">Zinc-finger</keyword>
<dbReference type="eggNOG" id="ENOG502S4G8">
    <property type="taxonomic scope" value="Eukaryota"/>
</dbReference>
<keyword evidence="5" id="KW-0862">Zinc</keyword>
<dbReference type="VEuPathDB" id="FungiDB:KRP23_7041"/>
<dbReference type="InterPro" id="IPR026054">
    <property type="entry name" value="Nucleoporin"/>
</dbReference>
<feature type="compositionally biased region" description="Polar residues" evidence="8">
    <location>
        <begin position="1007"/>
        <end position="1016"/>
    </location>
</feature>
<evidence type="ECO:0000313" key="10">
    <source>
        <dbReference type="EnsemblProtists" id="Phyra74017"/>
    </source>
</evidence>
<feature type="compositionally biased region" description="Polar residues" evidence="8">
    <location>
        <begin position="825"/>
        <end position="839"/>
    </location>
</feature>
<dbReference type="GO" id="GO:0006606">
    <property type="term" value="P:protein import into nucleus"/>
    <property type="evidence" value="ECO:0000318"/>
    <property type="project" value="GO_Central"/>
</dbReference>
<dbReference type="EnsemblProtists" id="Phyra74017">
    <property type="protein sequence ID" value="Phyra74017"/>
    <property type="gene ID" value="Phyra74017"/>
</dbReference>
<feature type="compositionally biased region" description="Low complexity" evidence="8">
    <location>
        <begin position="1030"/>
        <end position="1048"/>
    </location>
</feature>
<protein>
    <recommendedName>
        <fullName evidence="9">RanBP2-type domain-containing protein</fullName>
    </recommendedName>
</protein>
<reference evidence="10" key="2">
    <citation type="submission" date="2015-06" db="UniProtKB">
        <authorList>
            <consortium name="EnsemblProtists"/>
        </authorList>
    </citation>
    <scope>IDENTIFICATION</scope>
    <source>
        <strain evidence="10">Pr102</strain>
    </source>
</reference>
<dbReference type="PANTHER" id="PTHR23193">
    <property type="entry name" value="NUCLEAR PORE COMPLEX PROTEIN NUP"/>
    <property type="match status" value="1"/>
</dbReference>
<feature type="region of interest" description="Disordered" evidence="8">
    <location>
        <begin position="455"/>
        <end position="491"/>
    </location>
</feature>
<evidence type="ECO:0000256" key="5">
    <source>
        <dbReference type="ARBA" id="ARBA00022833"/>
    </source>
</evidence>
<name>H3GEE2_PHYRM</name>
<evidence type="ECO:0000256" key="4">
    <source>
        <dbReference type="ARBA" id="ARBA00022771"/>
    </source>
</evidence>
<evidence type="ECO:0000256" key="7">
    <source>
        <dbReference type="PROSITE-ProRule" id="PRU00322"/>
    </source>
</evidence>
<feature type="compositionally biased region" description="Polar residues" evidence="8">
    <location>
        <begin position="1134"/>
        <end position="1144"/>
    </location>
</feature>
<evidence type="ECO:0000256" key="1">
    <source>
        <dbReference type="ARBA" id="ARBA00004123"/>
    </source>
</evidence>
<feature type="compositionally biased region" description="Low complexity" evidence="8">
    <location>
        <begin position="904"/>
        <end position="919"/>
    </location>
</feature>
<feature type="region of interest" description="Disordered" evidence="8">
    <location>
        <begin position="330"/>
        <end position="351"/>
    </location>
</feature>
<feature type="compositionally biased region" description="Polar residues" evidence="8">
    <location>
        <begin position="216"/>
        <end position="228"/>
    </location>
</feature>
<feature type="compositionally biased region" description="Acidic residues" evidence="8">
    <location>
        <begin position="75"/>
        <end position="108"/>
    </location>
</feature>
<dbReference type="GO" id="GO:0006405">
    <property type="term" value="P:RNA export from nucleus"/>
    <property type="evidence" value="ECO:0000318"/>
    <property type="project" value="GO_Central"/>
</dbReference>
<dbReference type="PANTHER" id="PTHR23193:SF23">
    <property type="entry name" value="NUCLEAR PORE COMPLEX PROTEIN NUP153"/>
    <property type="match status" value="1"/>
</dbReference>
<feature type="region of interest" description="Disordered" evidence="8">
    <location>
        <begin position="817"/>
        <end position="839"/>
    </location>
</feature>
<feature type="compositionally biased region" description="Low complexity" evidence="8">
    <location>
        <begin position="1057"/>
        <end position="1119"/>
    </location>
</feature>
<dbReference type="OMA" id="PCIACLA"/>
<evidence type="ECO:0000256" key="8">
    <source>
        <dbReference type="SAM" id="MobiDB-lite"/>
    </source>
</evidence>
<dbReference type="InParanoid" id="H3GEE2"/>
<keyword evidence="11" id="KW-1185">Reference proteome</keyword>
<dbReference type="GO" id="GO:0017056">
    <property type="term" value="F:structural constituent of nuclear pore"/>
    <property type="evidence" value="ECO:0000318"/>
    <property type="project" value="GO_Central"/>
</dbReference>
<dbReference type="EMBL" id="DS566002">
    <property type="status" value="NOT_ANNOTATED_CDS"/>
    <property type="molecule type" value="Genomic_DNA"/>
</dbReference>
<dbReference type="PROSITE" id="PS50199">
    <property type="entry name" value="ZF_RANBP2_2"/>
    <property type="match status" value="1"/>
</dbReference>
<evidence type="ECO:0000256" key="6">
    <source>
        <dbReference type="ARBA" id="ARBA00023242"/>
    </source>
</evidence>
<feature type="compositionally biased region" description="Basic residues" evidence="8">
    <location>
        <begin position="170"/>
        <end position="183"/>
    </location>
</feature>
<feature type="region of interest" description="Disordered" evidence="8">
    <location>
        <begin position="705"/>
        <end position="746"/>
    </location>
</feature>
<keyword evidence="2" id="KW-0813">Transport</keyword>
<dbReference type="PROSITE" id="PS01358">
    <property type="entry name" value="ZF_RANBP2_1"/>
    <property type="match status" value="1"/>
</dbReference>
<dbReference type="Proteomes" id="UP000005238">
    <property type="component" value="Unassembled WGS sequence"/>
</dbReference>
<comment type="subcellular location">
    <subcellularLocation>
        <location evidence="1">Nucleus</location>
    </subcellularLocation>
</comment>
<evidence type="ECO:0000256" key="3">
    <source>
        <dbReference type="ARBA" id="ARBA00022723"/>
    </source>
</evidence>
<dbReference type="STRING" id="164328.H3GEE2"/>
<dbReference type="GO" id="GO:0008139">
    <property type="term" value="F:nuclear localization sequence binding"/>
    <property type="evidence" value="ECO:0000318"/>
    <property type="project" value="GO_Central"/>
</dbReference>